<reference evidence="2" key="2">
    <citation type="submission" date="2015-01" db="EMBL/GenBank/DDBJ databases">
        <title>Evolutionary Origins and Diversification of the Mycorrhizal Mutualists.</title>
        <authorList>
            <consortium name="DOE Joint Genome Institute"/>
            <consortium name="Mycorrhizal Genomics Consortium"/>
            <person name="Kohler A."/>
            <person name="Kuo A."/>
            <person name="Nagy L.G."/>
            <person name="Floudas D."/>
            <person name="Copeland A."/>
            <person name="Barry K.W."/>
            <person name="Cichocki N."/>
            <person name="Veneault-Fourrey C."/>
            <person name="LaButti K."/>
            <person name="Lindquist E.A."/>
            <person name="Lipzen A."/>
            <person name="Lundell T."/>
            <person name="Morin E."/>
            <person name="Murat C."/>
            <person name="Riley R."/>
            <person name="Ohm R."/>
            <person name="Sun H."/>
            <person name="Tunlid A."/>
            <person name="Henrissat B."/>
            <person name="Grigoriev I.V."/>
            <person name="Hibbett D.S."/>
            <person name="Martin F."/>
        </authorList>
    </citation>
    <scope>NUCLEOTIDE SEQUENCE [LARGE SCALE GENOMIC DNA]</scope>
    <source>
        <strain evidence="2">Marx 270</strain>
    </source>
</reference>
<organism evidence="1 2">
    <name type="scientific">Pisolithus tinctorius Marx 270</name>
    <dbReference type="NCBI Taxonomy" id="870435"/>
    <lineage>
        <taxon>Eukaryota</taxon>
        <taxon>Fungi</taxon>
        <taxon>Dikarya</taxon>
        <taxon>Basidiomycota</taxon>
        <taxon>Agaricomycotina</taxon>
        <taxon>Agaricomycetes</taxon>
        <taxon>Agaricomycetidae</taxon>
        <taxon>Boletales</taxon>
        <taxon>Sclerodermatineae</taxon>
        <taxon>Pisolithaceae</taxon>
        <taxon>Pisolithus</taxon>
    </lineage>
</organism>
<protein>
    <submittedName>
        <fullName evidence="1">Uncharacterized protein</fullName>
    </submittedName>
</protein>
<dbReference type="Proteomes" id="UP000054217">
    <property type="component" value="Unassembled WGS sequence"/>
</dbReference>
<dbReference type="AlphaFoldDB" id="A0A0C3NHM9"/>
<accession>A0A0C3NHM9</accession>
<gene>
    <name evidence="1" type="ORF">M404DRAFT_337064</name>
</gene>
<keyword evidence="2" id="KW-1185">Reference proteome</keyword>
<sequence length="162" mass="18596">MWIPCTRWENNLYCATRGIPLPLSLEIRVAKGNTGYERDKYDTKLHAIYIYQMPNIRGPVPGTALGTPILQRIFADFRTLVGHCLLTRESLDVGESSYETILSKFVRGLTSIVVSPVGLLCWRDCSVGRDPAIWHPPVPLGRFHVWTWAFREEDMHLKIDRQ</sequence>
<dbReference type="InParanoid" id="A0A0C3NHM9"/>
<name>A0A0C3NHM9_PISTI</name>
<dbReference type="HOGENOM" id="CLU_1636087_0_0_1"/>
<dbReference type="EMBL" id="KN832082">
    <property type="protein sequence ID" value="KIN94948.1"/>
    <property type="molecule type" value="Genomic_DNA"/>
</dbReference>
<reference evidence="1 2" key="1">
    <citation type="submission" date="2014-04" db="EMBL/GenBank/DDBJ databases">
        <authorList>
            <consortium name="DOE Joint Genome Institute"/>
            <person name="Kuo A."/>
            <person name="Kohler A."/>
            <person name="Costa M.D."/>
            <person name="Nagy L.G."/>
            <person name="Floudas D."/>
            <person name="Copeland A."/>
            <person name="Barry K.W."/>
            <person name="Cichocki N."/>
            <person name="Veneault-Fourrey C."/>
            <person name="LaButti K."/>
            <person name="Lindquist E.A."/>
            <person name="Lipzen A."/>
            <person name="Lundell T."/>
            <person name="Morin E."/>
            <person name="Murat C."/>
            <person name="Sun H."/>
            <person name="Tunlid A."/>
            <person name="Henrissat B."/>
            <person name="Grigoriev I.V."/>
            <person name="Hibbett D.S."/>
            <person name="Martin F."/>
            <person name="Nordberg H.P."/>
            <person name="Cantor M.N."/>
            <person name="Hua S.X."/>
        </authorList>
    </citation>
    <scope>NUCLEOTIDE SEQUENCE [LARGE SCALE GENOMIC DNA]</scope>
    <source>
        <strain evidence="1 2">Marx 270</strain>
    </source>
</reference>
<evidence type="ECO:0000313" key="1">
    <source>
        <dbReference type="EMBL" id="KIN94948.1"/>
    </source>
</evidence>
<proteinExistence type="predicted"/>
<evidence type="ECO:0000313" key="2">
    <source>
        <dbReference type="Proteomes" id="UP000054217"/>
    </source>
</evidence>